<organism evidence="6 7">
    <name type="scientific">Roseospira goensis</name>
    <dbReference type="NCBI Taxonomy" id="391922"/>
    <lineage>
        <taxon>Bacteria</taxon>
        <taxon>Pseudomonadati</taxon>
        <taxon>Pseudomonadota</taxon>
        <taxon>Alphaproteobacteria</taxon>
        <taxon>Rhodospirillales</taxon>
        <taxon>Rhodospirillaceae</taxon>
        <taxon>Roseospira</taxon>
    </lineage>
</organism>
<comment type="caution">
    <text evidence="6">The sequence shown here is derived from an EMBL/GenBank/DDBJ whole genome shotgun (WGS) entry which is preliminary data.</text>
</comment>
<dbReference type="PANTHER" id="PTHR35790:SF4">
    <property type="entry name" value="HTH-TYPE TRANSCRIPTIONAL REGULATOR PCHR"/>
    <property type="match status" value="1"/>
</dbReference>
<dbReference type="PRINTS" id="PR00598">
    <property type="entry name" value="HTHMARR"/>
</dbReference>
<sequence>MQDSGEGMETDGTSWIGAAPGGPGGRPVLRLEAFLPYRLSVLANTISHAVAEAYRERFGLTVPEWRVMATLGEFDGPGAAVTANAVAAHTAMDKVQVSRAISRMIQAGLVARVTDPGDRRRSILTLTEAGRGIYERIVPAALDYERRLVAGLSETERACLARLIDTLTDRATQTAPPREVGAEGP</sequence>
<dbReference type="InterPro" id="IPR023187">
    <property type="entry name" value="Tscrpt_reg_MarR-type_CS"/>
</dbReference>
<dbReference type="EMBL" id="JACIGI010000041">
    <property type="protein sequence ID" value="MBB4287556.1"/>
    <property type="molecule type" value="Genomic_DNA"/>
</dbReference>
<evidence type="ECO:0000256" key="2">
    <source>
        <dbReference type="ARBA" id="ARBA00023125"/>
    </source>
</evidence>
<dbReference type="GO" id="GO:0003677">
    <property type="term" value="F:DNA binding"/>
    <property type="evidence" value="ECO:0007669"/>
    <property type="project" value="UniProtKB-KW"/>
</dbReference>
<feature type="region of interest" description="Disordered" evidence="4">
    <location>
        <begin position="1"/>
        <end position="21"/>
    </location>
</feature>
<evidence type="ECO:0000259" key="5">
    <source>
        <dbReference type="PROSITE" id="PS50995"/>
    </source>
</evidence>
<proteinExistence type="predicted"/>
<evidence type="ECO:0000256" key="4">
    <source>
        <dbReference type="SAM" id="MobiDB-lite"/>
    </source>
</evidence>
<dbReference type="RefSeq" id="WP_221237196.1">
    <property type="nucleotide sequence ID" value="NZ_JACIGI010000041.1"/>
</dbReference>
<dbReference type="GO" id="GO:0003700">
    <property type="term" value="F:DNA-binding transcription factor activity"/>
    <property type="evidence" value="ECO:0007669"/>
    <property type="project" value="InterPro"/>
</dbReference>
<dbReference type="PROSITE" id="PS50995">
    <property type="entry name" value="HTH_MARR_2"/>
    <property type="match status" value="1"/>
</dbReference>
<dbReference type="SUPFAM" id="SSF46785">
    <property type="entry name" value="Winged helix' DNA-binding domain"/>
    <property type="match status" value="1"/>
</dbReference>
<protein>
    <submittedName>
        <fullName evidence="6">DNA-binding MarR family transcriptional regulator</fullName>
    </submittedName>
</protein>
<reference evidence="6 7" key="1">
    <citation type="submission" date="2020-08" db="EMBL/GenBank/DDBJ databases">
        <title>Genome sequencing of Purple Non-Sulfur Bacteria from various extreme environments.</title>
        <authorList>
            <person name="Mayer M."/>
        </authorList>
    </citation>
    <scope>NUCLEOTIDE SEQUENCE [LARGE SCALE GENOMIC DNA]</scope>
    <source>
        <strain evidence="6 7">JA135</strain>
    </source>
</reference>
<dbReference type="Pfam" id="PF12802">
    <property type="entry name" value="MarR_2"/>
    <property type="match status" value="1"/>
</dbReference>
<keyword evidence="2 6" id="KW-0238">DNA-binding</keyword>
<evidence type="ECO:0000256" key="3">
    <source>
        <dbReference type="ARBA" id="ARBA00023163"/>
    </source>
</evidence>
<keyword evidence="3" id="KW-0804">Transcription</keyword>
<feature type="domain" description="HTH marR-type" evidence="5">
    <location>
        <begin position="32"/>
        <end position="169"/>
    </location>
</feature>
<dbReference type="AlphaFoldDB" id="A0A7W6S283"/>
<dbReference type="PANTHER" id="PTHR35790">
    <property type="entry name" value="HTH-TYPE TRANSCRIPTIONAL REGULATOR PCHR"/>
    <property type="match status" value="1"/>
</dbReference>
<dbReference type="InterPro" id="IPR036390">
    <property type="entry name" value="WH_DNA-bd_sf"/>
</dbReference>
<name>A0A7W6S283_9PROT</name>
<keyword evidence="1" id="KW-0805">Transcription regulation</keyword>
<evidence type="ECO:0000313" key="6">
    <source>
        <dbReference type="EMBL" id="MBB4287556.1"/>
    </source>
</evidence>
<evidence type="ECO:0000313" key="7">
    <source>
        <dbReference type="Proteomes" id="UP000555728"/>
    </source>
</evidence>
<gene>
    <name evidence="6" type="ORF">GGD88_003306</name>
</gene>
<dbReference type="PROSITE" id="PS01117">
    <property type="entry name" value="HTH_MARR_1"/>
    <property type="match status" value="1"/>
</dbReference>
<dbReference type="Proteomes" id="UP000555728">
    <property type="component" value="Unassembled WGS sequence"/>
</dbReference>
<dbReference type="InterPro" id="IPR000835">
    <property type="entry name" value="HTH_MarR-typ"/>
</dbReference>
<dbReference type="Gene3D" id="1.10.10.10">
    <property type="entry name" value="Winged helix-like DNA-binding domain superfamily/Winged helix DNA-binding domain"/>
    <property type="match status" value="1"/>
</dbReference>
<keyword evidence="7" id="KW-1185">Reference proteome</keyword>
<accession>A0A7W6S283</accession>
<dbReference type="InterPro" id="IPR036388">
    <property type="entry name" value="WH-like_DNA-bd_sf"/>
</dbReference>
<dbReference type="SMART" id="SM00347">
    <property type="entry name" value="HTH_MARR"/>
    <property type="match status" value="1"/>
</dbReference>
<dbReference type="InterPro" id="IPR052067">
    <property type="entry name" value="Metal_resp_HTH_trans_reg"/>
</dbReference>
<evidence type="ECO:0000256" key="1">
    <source>
        <dbReference type="ARBA" id="ARBA00023015"/>
    </source>
</evidence>